<gene>
    <name evidence="1" type="ORF">RhiirC2_761682</name>
</gene>
<dbReference type="VEuPathDB" id="FungiDB:RhiirA1_480906"/>
<reference evidence="1 2" key="2">
    <citation type="submission" date="2017-10" db="EMBL/GenBank/DDBJ databases">
        <title>Extensive intraspecific genome diversity in a model arbuscular mycorrhizal fungus.</title>
        <authorList>
            <person name="Chen E.C.H."/>
            <person name="Morin E."/>
            <person name="Baudet D."/>
            <person name="Noel J."/>
            <person name="Ndikumana S."/>
            <person name="Charron P."/>
            <person name="St-Onge C."/>
            <person name="Giorgi J."/>
            <person name="Grigoriev I.V."/>
            <person name="Roux C."/>
            <person name="Martin F.M."/>
            <person name="Corradi N."/>
        </authorList>
    </citation>
    <scope>NUCLEOTIDE SEQUENCE [LARGE SCALE GENOMIC DNA]</scope>
    <source>
        <strain evidence="1 2">C2</strain>
    </source>
</reference>
<evidence type="ECO:0000313" key="2">
    <source>
        <dbReference type="Proteomes" id="UP000233469"/>
    </source>
</evidence>
<sequence>MANITLNCLIVPVGDFNDVQCNAVHQTITISTGQHVSDLENAIRARLELEEVPLSLYQIHPGSVQEKKMDSADPISKFFGQQPGAEFFHVTVYSR</sequence>
<accession>A0A2N1MFZ4</accession>
<organism evidence="1 2">
    <name type="scientific">Rhizophagus irregularis</name>
    <dbReference type="NCBI Taxonomy" id="588596"/>
    <lineage>
        <taxon>Eukaryota</taxon>
        <taxon>Fungi</taxon>
        <taxon>Fungi incertae sedis</taxon>
        <taxon>Mucoromycota</taxon>
        <taxon>Glomeromycotina</taxon>
        <taxon>Glomeromycetes</taxon>
        <taxon>Glomerales</taxon>
        <taxon>Glomeraceae</taxon>
        <taxon>Rhizophagus</taxon>
    </lineage>
</organism>
<name>A0A2N1MFZ4_9GLOM</name>
<reference evidence="1 2" key="1">
    <citation type="submission" date="2016-04" db="EMBL/GenBank/DDBJ databases">
        <title>Genome analyses suggest a sexual origin of heterokaryosis in a supposedly ancient asexual fungus.</title>
        <authorList>
            <person name="Ropars J."/>
            <person name="Sedzielewska K."/>
            <person name="Noel J."/>
            <person name="Charron P."/>
            <person name="Farinelli L."/>
            <person name="Marton T."/>
            <person name="Kruger M."/>
            <person name="Pelin A."/>
            <person name="Brachmann A."/>
            <person name="Corradi N."/>
        </authorList>
    </citation>
    <scope>NUCLEOTIDE SEQUENCE [LARGE SCALE GENOMIC DNA]</scope>
    <source>
        <strain evidence="1 2">C2</strain>
    </source>
</reference>
<dbReference type="AlphaFoldDB" id="A0A2N1MFZ4"/>
<protein>
    <submittedName>
        <fullName evidence="1">Uncharacterized protein</fullName>
    </submittedName>
</protein>
<proteinExistence type="predicted"/>
<dbReference type="VEuPathDB" id="FungiDB:RhiirFUN_014506"/>
<dbReference type="Proteomes" id="UP000233469">
    <property type="component" value="Unassembled WGS sequence"/>
</dbReference>
<comment type="caution">
    <text evidence="1">The sequence shown here is derived from an EMBL/GenBank/DDBJ whole genome shotgun (WGS) entry which is preliminary data.</text>
</comment>
<dbReference type="EMBL" id="LLXL01002548">
    <property type="protein sequence ID" value="PKK60552.1"/>
    <property type="molecule type" value="Genomic_DNA"/>
</dbReference>
<evidence type="ECO:0000313" key="1">
    <source>
        <dbReference type="EMBL" id="PKK60552.1"/>
    </source>
</evidence>